<evidence type="ECO:0000313" key="4">
    <source>
        <dbReference type="Proteomes" id="UP000321199"/>
    </source>
</evidence>
<evidence type="ECO:0000313" key="3">
    <source>
        <dbReference type="EMBL" id="QEA12811.1"/>
    </source>
</evidence>
<dbReference type="Proteomes" id="UP000321199">
    <property type="component" value="Chromosome"/>
</dbReference>
<evidence type="ECO:0000256" key="1">
    <source>
        <dbReference type="SAM" id="Coils"/>
    </source>
</evidence>
<keyword evidence="2" id="KW-0732">Signal</keyword>
<dbReference type="AlphaFoldDB" id="A0A5B8RTJ5"/>
<dbReference type="Pfam" id="PF10973">
    <property type="entry name" value="DUF2799"/>
    <property type="match status" value="1"/>
</dbReference>
<protein>
    <submittedName>
        <fullName evidence="3">DUF2799 domain-containing protein</fullName>
    </submittedName>
</protein>
<proteinExistence type="predicted"/>
<feature type="coiled-coil region" evidence="1">
    <location>
        <begin position="128"/>
        <end position="178"/>
    </location>
</feature>
<dbReference type="OrthoDB" id="5917215at2"/>
<evidence type="ECO:0000256" key="2">
    <source>
        <dbReference type="SAM" id="SignalP"/>
    </source>
</evidence>
<reference evidence="3 4" key="1">
    <citation type="submission" date="2019-07" db="EMBL/GenBank/DDBJ databases">
        <title>Complete genome sequence of Comamonas sp. NLF 7-7 isolated from livestock.</title>
        <authorList>
            <person name="Kim D.H."/>
            <person name="Kim J.G."/>
        </authorList>
    </citation>
    <scope>NUCLEOTIDE SEQUENCE [LARGE SCALE GENOMIC DNA]</scope>
    <source>
        <strain evidence="3 4">NLF 7-7</strain>
    </source>
</reference>
<dbReference type="EMBL" id="CP042344">
    <property type="protein sequence ID" value="QEA12811.1"/>
    <property type="molecule type" value="Genomic_DNA"/>
</dbReference>
<dbReference type="RefSeq" id="WP_146912404.1">
    <property type="nucleotide sequence ID" value="NZ_CP042344.1"/>
</dbReference>
<accession>A0A5B8RTJ5</accession>
<keyword evidence="4" id="KW-1185">Reference proteome</keyword>
<dbReference type="InterPro" id="IPR021242">
    <property type="entry name" value="DUF2799"/>
</dbReference>
<organism evidence="3 4">
    <name type="scientific">Comamonas flocculans</name>
    <dbReference type="NCBI Taxonomy" id="2597701"/>
    <lineage>
        <taxon>Bacteria</taxon>
        <taxon>Pseudomonadati</taxon>
        <taxon>Pseudomonadota</taxon>
        <taxon>Betaproteobacteria</taxon>
        <taxon>Burkholderiales</taxon>
        <taxon>Comamonadaceae</taxon>
        <taxon>Comamonas</taxon>
    </lineage>
</organism>
<dbReference type="KEGG" id="cof:FOZ74_07100"/>
<feature type="chain" id="PRO_5023040430" evidence="2">
    <location>
        <begin position="32"/>
        <end position="190"/>
    </location>
</feature>
<sequence length="190" mass="21191">MAGMNLARGPIVRLAALATVCLATGLLGACAAMSVEECRSANWGEQGMRDAMNGYPRARLEDIRQACAEGGVVPDEALYRSGWNAGIARFCTPENGARWGRDGRAYLNSCPPQIEAGFLERYRAGRRAHDAEQALRRLQAEQDRLQRQLGLSKDEAVLRQLRQQLRDLDWRIAQARGDLDRAEWNLRPGR</sequence>
<gene>
    <name evidence="3" type="ORF">FOZ74_07100</name>
</gene>
<keyword evidence="1" id="KW-0175">Coiled coil</keyword>
<feature type="signal peptide" evidence="2">
    <location>
        <begin position="1"/>
        <end position="31"/>
    </location>
</feature>
<name>A0A5B8RTJ5_9BURK</name>